<keyword evidence="2" id="KW-1185">Reference proteome</keyword>
<dbReference type="EMBL" id="MDYL01000023">
    <property type="protein sequence ID" value="OQD70487.1"/>
    <property type="molecule type" value="Genomic_DNA"/>
</dbReference>
<sequence length="26" mass="2854">MNVADGLTKPLEKDGFNAFKDMLKNG</sequence>
<evidence type="ECO:0000313" key="1">
    <source>
        <dbReference type="EMBL" id="OQD70487.1"/>
    </source>
</evidence>
<proteinExistence type="predicted"/>
<dbReference type="Proteomes" id="UP000191522">
    <property type="component" value="Unassembled WGS sequence"/>
</dbReference>
<gene>
    <name evidence="1" type="ORF">PENDEC_c023G01592</name>
</gene>
<evidence type="ECO:0000313" key="2">
    <source>
        <dbReference type="Proteomes" id="UP000191522"/>
    </source>
</evidence>
<accession>A0A1V6P0Z3</accession>
<organism evidence="1 2">
    <name type="scientific">Penicillium decumbens</name>
    <dbReference type="NCBI Taxonomy" id="69771"/>
    <lineage>
        <taxon>Eukaryota</taxon>
        <taxon>Fungi</taxon>
        <taxon>Dikarya</taxon>
        <taxon>Ascomycota</taxon>
        <taxon>Pezizomycotina</taxon>
        <taxon>Eurotiomycetes</taxon>
        <taxon>Eurotiomycetidae</taxon>
        <taxon>Eurotiales</taxon>
        <taxon>Aspergillaceae</taxon>
        <taxon>Penicillium</taxon>
    </lineage>
</organism>
<comment type="caution">
    <text evidence="1">The sequence shown here is derived from an EMBL/GenBank/DDBJ whole genome shotgun (WGS) entry which is preliminary data.</text>
</comment>
<protein>
    <submittedName>
        <fullName evidence="1">Uncharacterized protein</fullName>
    </submittedName>
</protein>
<dbReference type="AlphaFoldDB" id="A0A1V6P0Z3"/>
<name>A0A1V6P0Z3_PENDC</name>
<reference evidence="2" key="1">
    <citation type="journal article" date="2017" name="Nat. Microbiol.">
        <title>Global analysis of biosynthetic gene clusters reveals vast potential of secondary metabolite production in Penicillium species.</title>
        <authorList>
            <person name="Nielsen J.C."/>
            <person name="Grijseels S."/>
            <person name="Prigent S."/>
            <person name="Ji B."/>
            <person name="Dainat J."/>
            <person name="Nielsen K.F."/>
            <person name="Frisvad J.C."/>
            <person name="Workman M."/>
            <person name="Nielsen J."/>
        </authorList>
    </citation>
    <scope>NUCLEOTIDE SEQUENCE [LARGE SCALE GENOMIC DNA]</scope>
    <source>
        <strain evidence="2">IBT 11843</strain>
    </source>
</reference>